<dbReference type="InterPro" id="IPR038731">
    <property type="entry name" value="RgtA/B/C-like"/>
</dbReference>
<evidence type="ECO:0000256" key="4">
    <source>
        <dbReference type="ARBA" id="ARBA00022679"/>
    </source>
</evidence>
<gene>
    <name evidence="10" type="ORF">MNBD_NITROSPINAE04-501</name>
</gene>
<dbReference type="GO" id="GO:0005886">
    <property type="term" value="C:plasma membrane"/>
    <property type="evidence" value="ECO:0007669"/>
    <property type="project" value="UniProtKB-SubCell"/>
</dbReference>
<feature type="transmembrane region" description="Helical" evidence="8">
    <location>
        <begin position="88"/>
        <end position="108"/>
    </location>
</feature>
<dbReference type="PANTHER" id="PTHR33908">
    <property type="entry name" value="MANNOSYLTRANSFERASE YKCB-RELATED"/>
    <property type="match status" value="1"/>
</dbReference>
<feature type="domain" description="Glycosyltransferase RgtA/B/C/D-like" evidence="9">
    <location>
        <begin position="82"/>
        <end position="194"/>
    </location>
</feature>
<evidence type="ECO:0000256" key="3">
    <source>
        <dbReference type="ARBA" id="ARBA00022676"/>
    </source>
</evidence>
<proteinExistence type="predicted"/>
<dbReference type="GO" id="GO:0008610">
    <property type="term" value="P:lipid biosynthetic process"/>
    <property type="evidence" value="ECO:0007669"/>
    <property type="project" value="UniProtKB-ARBA"/>
</dbReference>
<keyword evidence="3" id="KW-0328">Glycosyltransferase</keyword>
<accession>A0A3B1BDV9</accession>
<dbReference type="EMBL" id="UOGA01000068">
    <property type="protein sequence ID" value="VAX16446.1"/>
    <property type="molecule type" value="Genomic_DNA"/>
</dbReference>
<evidence type="ECO:0000256" key="2">
    <source>
        <dbReference type="ARBA" id="ARBA00022475"/>
    </source>
</evidence>
<evidence type="ECO:0000256" key="7">
    <source>
        <dbReference type="ARBA" id="ARBA00023136"/>
    </source>
</evidence>
<protein>
    <recommendedName>
        <fullName evidence="9">Glycosyltransferase RgtA/B/C/D-like domain-containing protein</fullName>
    </recommendedName>
</protein>
<keyword evidence="4" id="KW-0808">Transferase</keyword>
<keyword evidence="5 8" id="KW-0812">Transmembrane</keyword>
<feature type="transmembrane region" description="Helical" evidence="8">
    <location>
        <begin position="137"/>
        <end position="154"/>
    </location>
</feature>
<organism evidence="10">
    <name type="scientific">hydrothermal vent metagenome</name>
    <dbReference type="NCBI Taxonomy" id="652676"/>
    <lineage>
        <taxon>unclassified sequences</taxon>
        <taxon>metagenomes</taxon>
        <taxon>ecological metagenomes</taxon>
    </lineage>
</organism>
<feature type="transmembrane region" description="Helical" evidence="8">
    <location>
        <begin position="166"/>
        <end position="185"/>
    </location>
</feature>
<dbReference type="GO" id="GO:0016763">
    <property type="term" value="F:pentosyltransferase activity"/>
    <property type="evidence" value="ECO:0007669"/>
    <property type="project" value="TreeGrafter"/>
</dbReference>
<reference evidence="10" key="1">
    <citation type="submission" date="2018-06" db="EMBL/GenBank/DDBJ databases">
        <authorList>
            <person name="Zhirakovskaya E."/>
        </authorList>
    </citation>
    <scope>NUCLEOTIDE SEQUENCE</scope>
</reference>
<dbReference type="AlphaFoldDB" id="A0A3B1BDV9"/>
<keyword evidence="2" id="KW-1003">Cell membrane</keyword>
<comment type="subcellular location">
    <subcellularLocation>
        <location evidence="1">Cell membrane</location>
        <topology evidence="1">Multi-pass membrane protein</topology>
    </subcellularLocation>
</comment>
<evidence type="ECO:0000256" key="6">
    <source>
        <dbReference type="ARBA" id="ARBA00022989"/>
    </source>
</evidence>
<dbReference type="PANTHER" id="PTHR33908:SF11">
    <property type="entry name" value="MEMBRANE PROTEIN"/>
    <property type="match status" value="1"/>
</dbReference>
<dbReference type="Pfam" id="PF13231">
    <property type="entry name" value="PMT_2"/>
    <property type="match status" value="1"/>
</dbReference>
<evidence type="ECO:0000256" key="1">
    <source>
        <dbReference type="ARBA" id="ARBA00004651"/>
    </source>
</evidence>
<evidence type="ECO:0000256" key="8">
    <source>
        <dbReference type="SAM" id="Phobius"/>
    </source>
</evidence>
<keyword evidence="6 8" id="KW-1133">Transmembrane helix</keyword>
<name>A0A3B1BDV9_9ZZZZ</name>
<keyword evidence="7 8" id="KW-0472">Membrane</keyword>
<feature type="transmembrane region" description="Helical" evidence="8">
    <location>
        <begin position="274"/>
        <end position="292"/>
    </location>
</feature>
<evidence type="ECO:0000256" key="5">
    <source>
        <dbReference type="ARBA" id="ARBA00022692"/>
    </source>
</evidence>
<sequence length="469" mass="51611">MRMFHLKSSPASIYKDSGAPLLFALLALFTALSAASAFPWPDDQDGVNFILGVQRYDLQFHRPHFPGYPVYIVAGKLLHAATLSSERALVALSVISGAACIWLMFVWLKNFYSRETALLCSTALAVNPVFFEFSHKIFTEIPAMALMLAGLAVLRNPADASGKRWLISGAIMGLLLGVRLSWWPYPLFYLLYAVRIGKGSNAWGGFIVGVALWLAPQADFVGVRELISNGLTFTQGHFTKWGGAIGSEAAHQQRLTALALRAGEAVGWIGSGTIWTRVPWAVFTLVGALMFLRSGNSKKEVKIFLLATLFYVAWVAVGQNLEKTRHLIALIPAILLIAAPLFTKYRKTAIAVITALALTLPFDYAGRTTNYPPAFGLVQWASSIDKPNVELYCGESERFFDLYPSKSRVVMVISADRLDDAFKASWPEPLARFVCDDIPGFVKPPRPPVAVFPARKGDPVDRTLSVYEM</sequence>
<evidence type="ECO:0000313" key="10">
    <source>
        <dbReference type="EMBL" id="VAX16446.1"/>
    </source>
</evidence>
<feature type="transmembrane region" description="Helical" evidence="8">
    <location>
        <begin position="304"/>
        <end position="321"/>
    </location>
</feature>
<feature type="transmembrane region" description="Helical" evidence="8">
    <location>
        <begin position="327"/>
        <end position="343"/>
    </location>
</feature>
<dbReference type="InterPro" id="IPR050297">
    <property type="entry name" value="LipidA_mod_glycosyltrf_83"/>
</dbReference>
<evidence type="ECO:0000259" key="9">
    <source>
        <dbReference type="Pfam" id="PF13231"/>
    </source>
</evidence>